<keyword evidence="3" id="KW-0548">Nucleotidyltransferase</keyword>
<dbReference type="InterPro" id="IPR011914">
    <property type="entry name" value="RfaE_dom_II"/>
</dbReference>
<evidence type="ECO:0000256" key="2">
    <source>
        <dbReference type="ARBA" id="ARBA00022679"/>
    </source>
</evidence>
<dbReference type="SUPFAM" id="SSF52374">
    <property type="entry name" value="Nucleotidylyl transferase"/>
    <property type="match status" value="1"/>
</dbReference>
<dbReference type="NCBIfam" id="TIGR02199">
    <property type="entry name" value="rfaE_dom_II"/>
    <property type="match status" value="1"/>
</dbReference>
<evidence type="ECO:0000256" key="5">
    <source>
        <dbReference type="ARBA" id="ARBA00022840"/>
    </source>
</evidence>
<dbReference type="EMBL" id="FQYW01000003">
    <property type="protein sequence ID" value="SHI28859.1"/>
    <property type="molecule type" value="Genomic_DNA"/>
</dbReference>
<dbReference type="PANTHER" id="PTHR43793:SF2">
    <property type="entry name" value="BIFUNCTIONAL PROTEIN HLDE"/>
    <property type="match status" value="1"/>
</dbReference>
<comment type="catalytic activity">
    <reaction evidence="7">
        <text>D-glycero-beta-D-manno-heptose 1-phosphate + ATP + H(+) = ADP-D-glycero-beta-D-manno-heptose + diphosphate</text>
        <dbReference type="Rhea" id="RHEA:27465"/>
        <dbReference type="ChEBI" id="CHEBI:15378"/>
        <dbReference type="ChEBI" id="CHEBI:30616"/>
        <dbReference type="ChEBI" id="CHEBI:33019"/>
        <dbReference type="ChEBI" id="CHEBI:59967"/>
        <dbReference type="ChEBI" id="CHEBI:61593"/>
        <dbReference type="EC" id="2.7.7.70"/>
    </reaction>
</comment>
<name>A0A1M5ZXV6_9FIRM</name>
<dbReference type="InterPro" id="IPR014729">
    <property type="entry name" value="Rossmann-like_a/b/a_fold"/>
</dbReference>
<dbReference type="InterPro" id="IPR004821">
    <property type="entry name" value="Cyt_trans-like"/>
</dbReference>
<evidence type="ECO:0000256" key="3">
    <source>
        <dbReference type="ARBA" id="ARBA00022695"/>
    </source>
</evidence>
<sequence length="158" mass="17085">MLIDGSKIAEFCKVLREGGQKVVFTNGCFDILHAGHVRYLKKARSFGDCLVLGLNSDASVRRIKGPARPINCQEDRAEVADALGCVDYVVIFDEPTAESLITKVHPDVYVKGGDYTLDTLPEGQIVKAYGGEVELVTLVEGRSTTNIINKIQAGDSNG</sequence>
<evidence type="ECO:0000256" key="1">
    <source>
        <dbReference type="ARBA" id="ARBA00012519"/>
    </source>
</evidence>
<dbReference type="GO" id="GO:0016779">
    <property type="term" value="F:nucleotidyltransferase activity"/>
    <property type="evidence" value="ECO:0007669"/>
    <property type="project" value="UniProtKB-KW"/>
</dbReference>
<evidence type="ECO:0000259" key="8">
    <source>
        <dbReference type="Pfam" id="PF01467"/>
    </source>
</evidence>
<dbReference type="Gene3D" id="3.40.50.620">
    <property type="entry name" value="HUPs"/>
    <property type="match status" value="1"/>
</dbReference>
<keyword evidence="6" id="KW-0119">Carbohydrate metabolism</keyword>
<keyword evidence="5" id="KW-0067">ATP-binding</keyword>
<organism evidence="9">
    <name type="scientific">Anaerovibrio lipolyticus DSM 3074</name>
    <dbReference type="NCBI Taxonomy" id="1120997"/>
    <lineage>
        <taxon>Bacteria</taxon>
        <taxon>Bacillati</taxon>
        <taxon>Bacillota</taxon>
        <taxon>Negativicutes</taxon>
        <taxon>Selenomonadales</taxon>
        <taxon>Selenomonadaceae</taxon>
        <taxon>Anaerovibrio</taxon>
    </lineage>
</organism>
<dbReference type="GO" id="GO:0005975">
    <property type="term" value="P:carbohydrate metabolic process"/>
    <property type="evidence" value="ECO:0007669"/>
    <property type="project" value="InterPro"/>
</dbReference>
<evidence type="ECO:0000313" key="9">
    <source>
        <dbReference type="EMBL" id="SHI28859.1"/>
    </source>
</evidence>
<gene>
    <name evidence="9" type="ORF">SAMN02745671_00030</name>
</gene>
<proteinExistence type="predicted"/>
<dbReference type="EC" id="2.7.7.70" evidence="1"/>
<accession>A0A1M5ZXV6</accession>
<dbReference type="GO" id="GO:0005524">
    <property type="term" value="F:ATP binding"/>
    <property type="evidence" value="ECO:0007669"/>
    <property type="project" value="UniProtKB-KW"/>
</dbReference>
<protein>
    <recommendedName>
        <fullName evidence="1">D-glycero-beta-D-manno-heptose 1-phosphate adenylyltransferase</fullName>
        <ecNumber evidence="1">2.7.7.70</ecNumber>
    </recommendedName>
</protein>
<evidence type="ECO:0000256" key="7">
    <source>
        <dbReference type="ARBA" id="ARBA00047428"/>
    </source>
</evidence>
<dbReference type="AlphaFoldDB" id="A0A1M5ZXV6"/>
<dbReference type="InterPro" id="IPR050385">
    <property type="entry name" value="Archaeal_FAD_synthase"/>
</dbReference>
<evidence type="ECO:0000256" key="4">
    <source>
        <dbReference type="ARBA" id="ARBA00022741"/>
    </source>
</evidence>
<dbReference type="RefSeq" id="WP_080325147.1">
    <property type="nucleotide sequence ID" value="NZ_FQYW01000003.1"/>
</dbReference>
<feature type="domain" description="Cytidyltransferase-like" evidence="8">
    <location>
        <begin position="24"/>
        <end position="130"/>
    </location>
</feature>
<keyword evidence="4" id="KW-0547">Nucleotide-binding</keyword>
<reference evidence="9" key="1">
    <citation type="submission" date="2016-11" db="EMBL/GenBank/DDBJ databases">
        <authorList>
            <person name="Jaros S."/>
            <person name="Januszkiewicz K."/>
            <person name="Wedrychowicz H."/>
        </authorList>
    </citation>
    <scope>NUCLEOTIDE SEQUENCE [LARGE SCALE GENOMIC DNA]</scope>
    <source>
        <strain evidence="9">DSM 3074</strain>
    </source>
</reference>
<dbReference type="Proteomes" id="UP000191240">
    <property type="component" value="Unassembled WGS sequence"/>
</dbReference>
<evidence type="ECO:0000256" key="6">
    <source>
        <dbReference type="ARBA" id="ARBA00023277"/>
    </source>
</evidence>
<dbReference type="Pfam" id="PF01467">
    <property type="entry name" value="CTP_transf_like"/>
    <property type="match status" value="1"/>
</dbReference>
<keyword evidence="2" id="KW-0808">Transferase</keyword>
<dbReference type="GO" id="GO:0016773">
    <property type="term" value="F:phosphotransferase activity, alcohol group as acceptor"/>
    <property type="evidence" value="ECO:0007669"/>
    <property type="project" value="InterPro"/>
</dbReference>
<dbReference type="NCBIfam" id="TIGR00125">
    <property type="entry name" value="cyt_tran_rel"/>
    <property type="match status" value="1"/>
</dbReference>
<dbReference type="OrthoDB" id="9802794at2"/>
<dbReference type="PANTHER" id="PTHR43793">
    <property type="entry name" value="FAD SYNTHASE"/>
    <property type="match status" value="1"/>
</dbReference>